<name>A0A074RYU5_9AGAM</name>
<dbReference type="HOGENOM" id="CLU_032504_2_1_1"/>
<comment type="caution">
    <text evidence="1">The sequence shown here is derived from an EMBL/GenBank/DDBJ whole genome shotgun (WGS) entry which is preliminary data.</text>
</comment>
<gene>
    <name evidence="1" type="ORF">V565_092870</name>
</gene>
<evidence type="ECO:0000313" key="1">
    <source>
        <dbReference type="EMBL" id="KEP49793.1"/>
    </source>
</evidence>
<dbReference type="AlphaFoldDB" id="A0A074RYU5"/>
<proteinExistence type="predicted"/>
<organism evidence="1 2">
    <name type="scientific">Rhizoctonia solani 123E</name>
    <dbReference type="NCBI Taxonomy" id="1423351"/>
    <lineage>
        <taxon>Eukaryota</taxon>
        <taxon>Fungi</taxon>
        <taxon>Dikarya</taxon>
        <taxon>Basidiomycota</taxon>
        <taxon>Agaricomycotina</taxon>
        <taxon>Agaricomycetes</taxon>
        <taxon>Cantharellales</taxon>
        <taxon>Ceratobasidiaceae</taxon>
        <taxon>Rhizoctonia</taxon>
    </lineage>
</organism>
<dbReference type="EMBL" id="AZST01000321">
    <property type="protein sequence ID" value="KEP49793.1"/>
    <property type="molecule type" value="Genomic_DNA"/>
</dbReference>
<keyword evidence="2" id="KW-1185">Reference proteome</keyword>
<dbReference type="Proteomes" id="UP000027456">
    <property type="component" value="Unassembled WGS sequence"/>
</dbReference>
<sequence length="388" mass="44299">MTNDQNDWGLPLNQYANLNNDKLNPPFDSDLDLDCYIESIRLGIQQIHIYNHSSCRDTPQVSISTLRSLSRAYLHPVTLRHMASPSLVSGCIKLASMVKPNGQSSLFSYEYGYLSFTILVISISACLLQRWASLNKTFTMVHLSSRDILEELAQEVSGLIRQRLTSGNCLDGERIDQILGWNNNSNALQHPPLISNSEASAMVTLLWLDRKAFLYALSVTRMPSVVGLMLPLWRHCYIEHSTRSAEGQNLALEFHEILWRYNCGTNWLRVEEWVVNLFDIGMEGGLQTMKKVEQRHTADLEDSRRIILAFINQVYPIQITLDRNKLAGASQASILFRFVYSFVQPGTQDLFPSLFEAIIECFWRDLQFRLTGEEELILSLLTVVSNFK</sequence>
<reference evidence="1 2" key="1">
    <citation type="submission" date="2013-12" db="EMBL/GenBank/DDBJ databases">
        <authorList>
            <person name="Cubeta M."/>
            <person name="Pakala S."/>
            <person name="Fedorova N."/>
            <person name="Thomas E."/>
            <person name="Dean R."/>
            <person name="Jabaji S."/>
            <person name="Neate S."/>
            <person name="Toda T."/>
            <person name="Tavantzis S."/>
            <person name="Vilgalys R."/>
            <person name="Bharathan N."/>
            <person name="Pakala S."/>
            <person name="Losada L.S."/>
            <person name="Zafar N."/>
            <person name="Nierman W."/>
        </authorList>
    </citation>
    <scope>NUCLEOTIDE SEQUENCE [LARGE SCALE GENOMIC DNA]</scope>
    <source>
        <strain evidence="1 2">123E</strain>
    </source>
</reference>
<dbReference type="OrthoDB" id="3144692at2759"/>
<accession>A0A074RYU5</accession>
<evidence type="ECO:0000313" key="2">
    <source>
        <dbReference type="Proteomes" id="UP000027456"/>
    </source>
</evidence>
<protein>
    <submittedName>
        <fullName evidence="1">Uncharacterized protein</fullName>
    </submittedName>
</protein>